<evidence type="ECO:0000256" key="3">
    <source>
        <dbReference type="ARBA" id="ARBA00022679"/>
    </source>
</evidence>
<dbReference type="AlphaFoldDB" id="A0A5J4YTV3"/>
<evidence type="ECO:0000313" key="9">
    <source>
        <dbReference type="Proteomes" id="UP000324585"/>
    </source>
</evidence>
<gene>
    <name evidence="8" type="ORF">FVE85_2906</name>
</gene>
<dbReference type="PANTHER" id="PTHR45753:SF3">
    <property type="entry name" value="ORNITHINE TRANSCARBAMYLASE, MITOCHONDRIAL"/>
    <property type="match status" value="1"/>
</dbReference>
<proteinExistence type="inferred from homology"/>
<dbReference type="PRINTS" id="PR00100">
    <property type="entry name" value="AOTCASE"/>
</dbReference>
<dbReference type="FunFam" id="3.40.50.1370:FF:000008">
    <property type="entry name" value="Ornithine carbamoyltransferase"/>
    <property type="match status" value="1"/>
</dbReference>
<evidence type="ECO:0000256" key="2">
    <source>
        <dbReference type="ARBA" id="ARBA00013007"/>
    </source>
</evidence>
<evidence type="ECO:0000259" key="7">
    <source>
        <dbReference type="Pfam" id="PF02729"/>
    </source>
</evidence>
<evidence type="ECO:0000256" key="1">
    <source>
        <dbReference type="ARBA" id="ARBA00007805"/>
    </source>
</evidence>
<dbReference type="GO" id="GO:0019240">
    <property type="term" value="P:citrulline biosynthetic process"/>
    <property type="evidence" value="ECO:0007669"/>
    <property type="project" value="TreeGrafter"/>
</dbReference>
<feature type="domain" description="Aspartate/ornithine carbamoyltransferase carbamoyl-P binding" evidence="7">
    <location>
        <begin position="60"/>
        <end position="199"/>
    </location>
</feature>
<feature type="domain" description="Aspartate/ornithine carbamoyltransferase Asp/Orn-binding" evidence="6">
    <location>
        <begin position="205"/>
        <end position="357"/>
    </location>
</feature>
<dbReference type="InterPro" id="IPR006131">
    <property type="entry name" value="Asp_carbamoyltransf_Asp/Orn-bd"/>
</dbReference>
<dbReference type="InterPro" id="IPR036901">
    <property type="entry name" value="Asp/Orn_carbamoylTrfase_sf"/>
</dbReference>
<name>A0A5J4YTV3_PORPP</name>
<dbReference type="OMA" id="DGNNVCN"/>
<reference evidence="9" key="1">
    <citation type="journal article" date="2019" name="Nat. Commun.">
        <title>Expansion of phycobilisome linker gene families in mesophilic red algae.</title>
        <authorList>
            <person name="Lee J."/>
            <person name="Kim D."/>
            <person name="Bhattacharya D."/>
            <person name="Yoon H.S."/>
        </authorList>
    </citation>
    <scope>NUCLEOTIDE SEQUENCE [LARGE SCALE GENOMIC DNA]</scope>
    <source>
        <strain evidence="9">CCMP 1328</strain>
    </source>
</reference>
<dbReference type="NCBIfam" id="NF001986">
    <property type="entry name" value="PRK00779.1"/>
    <property type="match status" value="1"/>
</dbReference>
<dbReference type="PRINTS" id="PR00102">
    <property type="entry name" value="OTCASE"/>
</dbReference>
<dbReference type="InterPro" id="IPR006132">
    <property type="entry name" value="Asp/Orn_carbamoyltranf_P-bd"/>
</dbReference>
<organism evidence="8 9">
    <name type="scientific">Porphyridium purpureum</name>
    <name type="common">Red alga</name>
    <name type="synonym">Porphyridium cruentum</name>
    <dbReference type="NCBI Taxonomy" id="35688"/>
    <lineage>
        <taxon>Eukaryota</taxon>
        <taxon>Rhodophyta</taxon>
        <taxon>Bangiophyceae</taxon>
        <taxon>Porphyridiales</taxon>
        <taxon>Porphyridiaceae</taxon>
        <taxon>Porphyridium</taxon>
    </lineage>
</organism>
<dbReference type="PANTHER" id="PTHR45753">
    <property type="entry name" value="ORNITHINE CARBAMOYLTRANSFERASE, MITOCHONDRIAL"/>
    <property type="match status" value="1"/>
</dbReference>
<keyword evidence="3 5" id="KW-0808">Transferase</keyword>
<comment type="catalytic activity">
    <reaction evidence="4">
        <text>carbamoyl phosphate + L-ornithine = L-citrulline + phosphate + H(+)</text>
        <dbReference type="Rhea" id="RHEA:19513"/>
        <dbReference type="ChEBI" id="CHEBI:15378"/>
        <dbReference type="ChEBI" id="CHEBI:43474"/>
        <dbReference type="ChEBI" id="CHEBI:46911"/>
        <dbReference type="ChEBI" id="CHEBI:57743"/>
        <dbReference type="ChEBI" id="CHEBI:58228"/>
        <dbReference type="EC" id="2.1.3.3"/>
    </reaction>
</comment>
<dbReference type="OrthoDB" id="10252326at2759"/>
<dbReference type="Pfam" id="PF00185">
    <property type="entry name" value="OTCace"/>
    <property type="match status" value="1"/>
</dbReference>
<dbReference type="GO" id="GO:0016597">
    <property type="term" value="F:amino acid binding"/>
    <property type="evidence" value="ECO:0007669"/>
    <property type="project" value="InterPro"/>
</dbReference>
<evidence type="ECO:0000259" key="6">
    <source>
        <dbReference type="Pfam" id="PF00185"/>
    </source>
</evidence>
<dbReference type="InterPro" id="IPR024904">
    <property type="entry name" value="OTCase_ArgI"/>
</dbReference>
<dbReference type="EC" id="2.1.3.3" evidence="2"/>
<evidence type="ECO:0000313" key="8">
    <source>
        <dbReference type="EMBL" id="KAA8494665.1"/>
    </source>
</evidence>
<comment type="similarity">
    <text evidence="1">Belongs to the aspartate/ornithine carbamoyltransferase superfamily. OTCase family.</text>
</comment>
<dbReference type="Proteomes" id="UP000324585">
    <property type="component" value="Unassembled WGS sequence"/>
</dbReference>
<dbReference type="InterPro" id="IPR002292">
    <property type="entry name" value="Orn/put_carbamltrans"/>
</dbReference>
<dbReference type="HAMAP" id="MF_01109">
    <property type="entry name" value="OTCase"/>
    <property type="match status" value="1"/>
</dbReference>
<dbReference type="GO" id="GO:0004585">
    <property type="term" value="F:ornithine carbamoyltransferase activity"/>
    <property type="evidence" value="ECO:0007669"/>
    <property type="project" value="UniProtKB-EC"/>
</dbReference>
<evidence type="ECO:0000256" key="5">
    <source>
        <dbReference type="RuleBase" id="RU003634"/>
    </source>
</evidence>
<sequence length="362" mass="39690">MAFVSLAPVSRCRPVCASSSWVSTLQSWKAVCYRKRSLRTSSVCMKADASLATNLPSGQRHFLAVDDLTPQEARALLDAALDIKKNKLRDPAFTPLQKMTMAMIFTKASARTRVSFETGMFRLGGHALCLGEEIGIGKREATKDIARVLSGYNDIIMARLYAHSDLLELAKYSKVPVINGLTDYNHPCQLMADALTLLEVKGKIDGLKVVYVGDGNNMVHSWLELATVFPIDFVCCCPEGYAPKAEPMQSAMKAGLSTVSVSHDPQTAVVGADVIYTDVWASMGQKDQIAERERAFAGFQVNEELMKLTGKPDTTFLHCLPAERGRETTDGVMESPNSVVFQEAENRMHAQNAVILYCLGLL</sequence>
<dbReference type="NCBIfam" id="TIGR00658">
    <property type="entry name" value="orni_carb_tr"/>
    <property type="match status" value="1"/>
</dbReference>
<dbReference type="SUPFAM" id="SSF53671">
    <property type="entry name" value="Aspartate/ornithine carbamoyltransferase"/>
    <property type="match status" value="1"/>
</dbReference>
<keyword evidence="9" id="KW-1185">Reference proteome</keyword>
<dbReference type="InterPro" id="IPR006130">
    <property type="entry name" value="Asp/Orn_carbamoylTrfase"/>
</dbReference>
<dbReference type="GO" id="GO:0042450">
    <property type="term" value="P:L-arginine biosynthetic process via ornithine"/>
    <property type="evidence" value="ECO:0007669"/>
    <property type="project" value="TreeGrafter"/>
</dbReference>
<protein>
    <recommendedName>
        <fullName evidence="2">ornithine carbamoyltransferase</fullName>
        <ecNumber evidence="2">2.1.3.3</ecNumber>
    </recommendedName>
</protein>
<dbReference type="Pfam" id="PF02729">
    <property type="entry name" value="OTCace_N"/>
    <property type="match status" value="1"/>
</dbReference>
<dbReference type="EMBL" id="VRMN01000004">
    <property type="protein sequence ID" value="KAA8494665.1"/>
    <property type="molecule type" value="Genomic_DNA"/>
</dbReference>
<accession>A0A5J4YTV3</accession>
<dbReference type="Gene3D" id="3.40.50.1370">
    <property type="entry name" value="Aspartate/ornithine carbamoyltransferase"/>
    <property type="match status" value="2"/>
</dbReference>
<evidence type="ECO:0000256" key="4">
    <source>
        <dbReference type="ARBA" id="ARBA00048772"/>
    </source>
</evidence>
<comment type="caution">
    <text evidence="8">The sequence shown here is derived from an EMBL/GenBank/DDBJ whole genome shotgun (WGS) entry which is preliminary data.</text>
</comment>